<gene>
    <name evidence="2" type="ORF">BW730_16655</name>
</gene>
<protein>
    <recommendedName>
        <fullName evidence="1">DUF1707 domain-containing protein</fullName>
    </recommendedName>
</protein>
<dbReference type="PANTHER" id="PTHR40763">
    <property type="entry name" value="MEMBRANE PROTEIN-RELATED"/>
    <property type="match status" value="1"/>
</dbReference>
<proteinExistence type="predicted"/>
<dbReference type="OrthoDB" id="3636235at2"/>
<dbReference type="STRING" id="1332264.BW730_16655"/>
<name>A0A1Q2CS98_9ACTN</name>
<keyword evidence="3" id="KW-1185">Reference proteome</keyword>
<dbReference type="RefSeq" id="WP_077687235.1">
    <property type="nucleotide sequence ID" value="NZ_CP019606.1"/>
</dbReference>
<dbReference type="InterPro" id="IPR012551">
    <property type="entry name" value="DUF1707_SHOCT-like"/>
</dbReference>
<sequence length="212" mass="23247">MDEHRLRASDAERDQILNALRQAYGAGRLDLNDLRQREEQALQVCYIDELPALVADLPVSRELMLSTEHPVAQRPMLDARRPRGGMTLTVMSARDVLVTAGTAEVRNFAWWGGNSYDLSEAMGPGRTVVLRLHAVMAGSDVLVPPGVRVVDRCVAFMAGNQVEPEAQGDGFNGTLILQGFLWWGGHQVKLAPRFRPHAGDAEPGEPPHPPVT</sequence>
<dbReference type="EMBL" id="CP019606">
    <property type="protein sequence ID" value="AQP48880.1"/>
    <property type="molecule type" value="Genomic_DNA"/>
</dbReference>
<organism evidence="2 3">
    <name type="scientific">Tessaracoccus aquimaris</name>
    <dbReference type="NCBI Taxonomy" id="1332264"/>
    <lineage>
        <taxon>Bacteria</taxon>
        <taxon>Bacillati</taxon>
        <taxon>Actinomycetota</taxon>
        <taxon>Actinomycetes</taxon>
        <taxon>Propionibacteriales</taxon>
        <taxon>Propionibacteriaceae</taxon>
        <taxon>Tessaracoccus</taxon>
    </lineage>
</organism>
<dbReference type="PANTHER" id="PTHR40763:SF5">
    <property type="entry name" value="MEMBRANE PROTEIN"/>
    <property type="match status" value="1"/>
</dbReference>
<evidence type="ECO:0000259" key="1">
    <source>
        <dbReference type="Pfam" id="PF08044"/>
    </source>
</evidence>
<dbReference type="KEGG" id="tes:BW730_16655"/>
<evidence type="ECO:0000313" key="3">
    <source>
        <dbReference type="Proteomes" id="UP000188145"/>
    </source>
</evidence>
<reference evidence="3" key="1">
    <citation type="submission" date="2017-02" db="EMBL/GenBank/DDBJ databases">
        <title>Tessaracoccus aquaemaris sp. nov., isolated from the intestine of a Korean rockfish, Sebastes schlegelii, in a marine aquaculture pond.</title>
        <authorList>
            <person name="Tak E.J."/>
            <person name="Bae J.-W."/>
        </authorList>
    </citation>
    <scope>NUCLEOTIDE SEQUENCE [LARGE SCALE GENOMIC DNA]</scope>
    <source>
        <strain evidence="3">NSG39</strain>
    </source>
</reference>
<evidence type="ECO:0000313" key="2">
    <source>
        <dbReference type="EMBL" id="AQP48880.1"/>
    </source>
</evidence>
<accession>A0A1Q2CS98</accession>
<dbReference type="AlphaFoldDB" id="A0A1Q2CS98"/>
<dbReference type="Pfam" id="PF08044">
    <property type="entry name" value="DUF1707"/>
    <property type="match status" value="1"/>
</dbReference>
<dbReference type="Proteomes" id="UP000188145">
    <property type="component" value="Chromosome"/>
</dbReference>
<feature type="domain" description="DUF1707" evidence="1">
    <location>
        <begin position="6"/>
        <end position="58"/>
    </location>
</feature>